<gene>
    <name evidence="1" type="ORF">CDQ84_09960</name>
</gene>
<organism evidence="1 2">
    <name type="scientific">Clostridium thermosuccinogenes</name>
    <dbReference type="NCBI Taxonomy" id="84032"/>
    <lineage>
        <taxon>Bacteria</taxon>
        <taxon>Bacillati</taxon>
        <taxon>Bacillota</taxon>
        <taxon>Clostridia</taxon>
        <taxon>Eubacteriales</taxon>
        <taxon>Clostridiaceae</taxon>
        <taxon>Clostridium</taxon>
    </lineage>
</organism>
<dbReference type="KEGG" id="cthd:CDO33_10620"/>
<name>A0A2K2FJ98_9CLOT</name>
<dbReference type="AlphaFoldDB" id="A0A2K2FJ98"/>
<sequence length="105" mass="12418">MEDIIKQVIESEYRARQIVEEAEEKRKHFTDTVEDEIRKIKDGIFASVNKEIEEIRKNNQHQADIKVKEIMSKAEDSVKRMQQKYESNRQVWAKALLDSILGERG</sequence>
<dbReference type="Proteomes" id="UP000236151">
    <property type="component" value="Unassembled WGS sequence"/>
</dbReference>
<dbReference type="RefSeq" id="WP_103081591.1">
    <property type="nucleotide sequence ID" value="NZ_CP021850.1"/>
</dbReference>
<keyword evidence="2" id="KW-1185">Reference proteome</keyword>
<dbReference type="EMBL" id="NIOJ01000023">
    <property type="protein sequence ID" value="PNT98856.1"/>
    <property type="molecule type" value="Genomic_DNA"/>
</dbReference>
<accession>A0A2K2FJ98</accession>
<dbReference type="Gene3D" id="1.20.5.2950">
    <property type="match status" value="1"/>
</dbReference>
<evidence type="ECO:0000313" key="1">
    <source>
        <dbReference type="EMBL" id="PNT98856.1"/>
    </source>
</evidence>
<comment type="caution">
    <text evidence="1">The sequence shown here is derived from an EMBL/GenBank/DDBJ whole genome shotgun (WGS) entry which is preliminary data.</text>
</comment>
<proteinExistence type="predicted"/>
<reference evidence="1 2" key="1">
    <citation type="submission" date="2017-06" db="EMBL/GenBank/DDBJ databases">
        <title>Investigating the central metabolism of Clostridium thermosuccinogenes.</title>
        <authorList>
            <person name="Koendjbiharie J.G."/>
            <person name="van Kranenburg R."/>
        </authorList>
    </citation>
    <scope>NUCLEOTIDE SEQUENCE [LARGE SCALE GENOMIC DNA]</scope>
    <source>
        <strain evidence="1 2">DSM 5806</strain>
    </source>
</reference>
<evidence type="ECO:0000313" key="2">
    <source>
        <dbReference type="Proteomes" id="UP000236151"/>
    </source>
</evidence>
<protein>
    <recommendedName>
        <fullName evidence="3">ATPase</fullName>
    </recommendedName>
</protein>
<evidence type="ECO:0008006" key="3">
    <source>
        <dbReference type="Google" id="ProtNLM"/>
    </source>
</evidence>